<proteinExistence type="predicted"/>
<protein>
    <submittedName>
        <fullName evidence="1">Uncharacterized protein</fullName>
    </submittedName>
</protein>
<dbReference type="AlphaFoldDB" id="A0A6C0BHI2"/>
<evidence type="ECO:0000313" key="1">
    <source>
        <dbReference type="EMBL" id="QHS90813.1"/>
    </source>
</evidence>
<name>A0A6C0BHI2_9ZZZZ</name>
<sequence length="616" mass="70159">MLLFTTLFLVLCIVVAFYVLIFEPGTPGPPETFVTNINQLKQNMELCLTFPPSKKATNTSCLDYVVSCKNKWFNDEVIKNKSKSEYRLATLNEMVMAMDSKGKNLQSCKLPYDMLKKYEMDENDCPEGSKFDAFNKSCVVKIGQKNSQRTGLRIVKSDATMDFIDNIRERYFEGMKNPDITVGNTPQMTPDKTIFPELNKQITEYENYYNSKTAAFREQKIRWGYIVGLEYSMDNPQGKLGNINVIQKKFGDRYYSLAYKYTTAAYKSAIESPNLPSWFTEHMNWEKPKVRGEAMGDLTSTYKTPDDFIASDVTYRAEFILRTLEKTKGRVSVIIEVFNSKNPGNPLISLEFMRHGRDENNIYKFFSRLRLVNSEFTSNKRLIEDQMNCRVFSINAGPSGSWHIGYTTPDQCGDNFVYMTIPTGQNCPWHGWFKGNIVVSNSDPVILGGNIADFESFKKNNVGDLMLVWMCADNNDPLQNIQISKDSLNFNPFLFKSIFIRKPGATDEEWAMYIYKTITNDGMKLDIEQTPAPKIEIKLDAPPAGGPLVPAPVFNFPPAIKLPSDTAYMSKEYKMLVERVKGKNVLDFDDFLMVCNTAMKDSVRAKTAKEVGCIAL</sequence>
<dbReference type="EMBL" id="MN739148">
    <property type="protein sequence ID" value="QHS90813.1"/>
    <property type="molecule type" value="Genomic_DNA"/>
</dbReference>
<accession>A0A6C0BHI2</accession>
<reference evidence="1" key="1">
    <citation type="journal article" date="2020" name="Nature">
        <title>Giant virus diversity and host interactions through global metagenomics.</title>
        <authorList>
            <person name="Schulz F."/>
            <person name="Roux S."/>
            <person name="Paez-Espino D."/>
            <person name="Jungbluth S."/>
            <person name="Walsh D.A."/>
            <person name="Denef V.J."/>
            <person name="McMahon K.D."/>
            <person name="Konstantinidis K.T."/>
            <person name="Eloe-Fadrosh E.A."/>
            <person name="Kyrpides N.C."/>
            <person name="Woyke T."/>
        </authorList>
    </citation>
    <scope>NUCLEOTIDE SEQUENCE</scope>
    <source>
        <strain evidence="1">GVMAG-M-3300010354-11</strain>
    </source>
</reference>
<organism evidence="1">
    <name type="scientific">viral metagenome</name>
    <dbReference type="NCBI Taxonomy" id="1070528"/>
    <lineage>
        <taxon>unclassified sequences</taxon>
        <taxon>metagenomes</taxon>
        <taxon>organismal metagenomes</taxon>
    </lineage>
</organism>